<keyword evidence="2" id="KW-0597">Phosphoprotein</keyword>
<dbReference type="Proteomes" id="UP001283341">
    <property type="component" value="Unassembled WGS sequence"/>
</dbReference>
<dbReference type="PROSITE" id="PS00455">
    <property type="entry name" value="AMP_BINDING"/>
    <property type="match status" value="1"/>
</dbReference>
<dbReference type="SUPFAM" id="SSF51735">
    <property type="entry name" value="NAD(P)-binding Rossmann-fold domains"/>
    <property type="match status" value="1"/>
</dbReference>
<keyword evidence="5" id="KW-1185">Reference proteome</keyword>
<evidence type="ECO:0000259" key="3">
    <source>
        <dbReference type="PROSITE" id="PS50075"/>
    </source>
</evidence>
<dbReference type="GO" id="GO:0031177">
    <property type="term" value="F:phosphopantetheine binding"/>
    <property type="evidence" value="ECO:0007669"/>
    <property type="project" value="InterPro"/>
</dbReference>
<dbReference type="Pfam" id="PF07993">
    <property type="entry name" value="NAD_binding_4"/>
    <property type="match status" value="1"/>
</dbReference>
<dbReference type="InterPro" id="IPR036291">
    <property type="entry name" value="NAD(P)-bd_dom_sf"/>
</dbReference>
<dbReference type="PROSITE" id="PS50075">
    <property type="entry name" value="CARRIER"/>
    <property type="match status" value="1"/>
</dbReference>
<accession>A0AAE0HWF0</accession>
<protein>
    <recommendedName>
        <fullName evidence="3">Carrier domain-containing protein</fullName>
    </recommendedName>
</protein>
<dbReference type="Gene3D" id="3.40.50.720">
    <property type="entry name" value="NAD(P)-binding Rossmann-like Domain"/>
    <property type="match status" value="1"/>
</dbReference>
<dbReference type="InterPro" id="IPR020806">
    <property type="entry name" value="PKS_PP-bd"/>
</dbReference>
<organism evidence="4 5">
    <name type="scientific">Apodospora peruviana</name>
    <dbReference type="NCBI Taxonomy" id="516989"/>
    <lineage>
        <taxon>Eukaryota</taxon>
        <taxon>Fungi</taxon>
        <taxon>Dikarya</taxon>
        <taxon>Ascomycota</taxon>
        <taxon>Pezizomycotina</taxon>
        <taxon>Sordariomycetes</taxon>
        <taxon>Sordariomycetidae</taxon>
        <taxon>Sordariales</taxon>
        <taxon>Lasiosphaeriaceae</taxon>
        <taxon>Apodospora</taxon>
    </lineage>
</organism>
<dbReference type="Gene3D" id="3.40.50.12780">
    <property type="entry name" value="N-terminal domain of ligase-like"/>
    <property type="match status" value="1"/>
</dbReference>
<evidence type="ECO:0000313" key="4">
    <source>
        <dbReference type="EMBL" id="KAK3314006.1"/>
    </source>
</evidence>
<evidence type="ECO:0000313" key="5">
    <source>
        <dbReference type="Proteomes" id="UP001283341"/>
    </source>
</evidence>
<dbReference type="PROSITE" id="PS00012">
    <property type="entry name" value="PHOSPHOPANTETHEINE"/>
    <property type="match status" value="1"/>
</dbReference>
<gene>
    <name evidence="4" type="ORF">B0H66DRAFT_503806</name>
</gene>
<dbReference type="Pfam" id="PF23562">
    <property type="entry name" value="AMP-binding_C_3"/>
    <property type="match status" value="1"/>
</dbReference>
<dbReference type="SUPFAM" id="SSF56801">
    <property type="entry name" value="Acetyl-CoA synthetase-like"/>
    <property type="match status" value="1"/>
</dbReference>
<comment type="caution">
    <text evidence="4">The sequence shown here is derived from an EMBL/GenBank/DDBJ whole genome shotgun (WGS) entry which is preliminary data.</text>
</comment>
<evidence type="ECO:0000256" key="1">
    <source>
        <dbReference type="ARBA" id="ARBA00022450"/>
    </source>
</evidence>
<dbReference type="AlphaFoldDB" id="A0AAE0HWF0"/>
<dbReference type="InterPro" id="IPR009081">
    <property type="entry name" value="PP-bd_ACP"/>
</dbReference>
<dbReference type="InterPro" id="IPR000873">
    <property type="entry name" value="AMP-dep_synth/lig_dom"/>
</dbReference>
<dbReference type="InterPro" id="IPR006162">
    <property type="entry name" value="Ppantetheine_attach_site"/>
</dbReference>
<keyword evidence="1" id="KW-0596">Phosphopantetheine</keyword>
<dbReference type="EMBL" id="JAUEDM010000007">
    <property type="protein sequence ID" value="KAK3314006.1"/>
    <property type="molecule type" value="Genomic_DNA"/>
</dbReference>
<dbReference type="PANTHER" id="PTHR43439">
    <property type="entry name" value="PHENYLACETATE-COENZYME A LIGASE"/>
    <property type="match status" value="1"/>
</dbReference>
<dbReference type="InterPro" id="IPR013120">
    <property type="entry name" value="FAR_NAD-bd"/>
</dbReference>
<dbReference type="PANTHER" id="PTHR43439:SF2">
    <property type="entry name" value="ENZYME, PUTATIVE (JCVI)-RELATED"/>
    <property type="match status" value="1"/>
</dbReference>
<feature type="domain" description="Carrier" evidence="3">
    <location>
        <begin position="549"/>
        <end position="632"/>
    </location>
</feature>
<dbReference type="Gene3D" id="1.10.1200.10">
    <property type="entry name" value="ACP-like"/>
    <property type="match status" value="1"/>
</dbReference>
<dbReference type="SMART" id="SM00823">
    <property type="entry name" value="PKS_PP"/>
    <property type="match status" value="1"/>
</dbReference>
<dbReference type="InterPro" id="IPR020845">
    <property type="entry name" value="AMP-binding_CS"/>
</dbReference>
<dbReference type="InterPro" id="IPR051414">
    <property type="entry name" value="Adenylate-forming_Reductase"/>
</dbReference>
<dbReference type="SUPFAM" id="SSF47336">
    <property type="entry name" value="ACP-like"/>
    <property type="match status" value="1"/>
</dbReference>
<evidence type="ECO:0000256" key="2">
    <source>
        <dbReference type="ARBA" id="ARBA00022553"/>
    </source>
</evidence>
<proteinExistence type="predicted"/>
<name>A0AAE0HWF0_9PEZI</name>
<dbReference type="InterPro" id="IPR042099">
    <property type="entry name" value="ANL_N_sf"/>
</dbReference>
<dbReference type="Pfam" id="PF00550">
    <property type="entry name" value="PP-binding"/>
    <property type="match status" value="1"/>
</dbReference>
<reference evidence="4" key="2">
    <citation type="submission" date="2023-06" db="EMBL/GenBank/DDBJ databases">
        <authorList>
            <consortium name="Lawrence Berkeley National Laboratory"/>
            <person name="Haridas S."/>
            <person name="Hensen N."/>
            <person name="Bonometti L."/>
            <person name="Westerberg I."/>
            <person name="Brannstrom I.O."/>
            <person name="Guillou S."/>
            <person name="Cros-Aarteil S."/>
            <person name="Calhoun S."/>
            <person name="Kuo A."/>
            <person name="Mondo S."/>
            <person name="Pangilinan J."/>
            <person name="Riley R."/>
            <person name="Labutti K."/>
            <person name="Andreopoulos B."/>
            <person name="Lipzen A."/>
            <person name="Chen C."/>
            <person name="Yanf M."/>
            <person name="Daum C."/>
            <person name="Ng V."/>
            <person name="Clum A."/>
            <person name="Steindorff A."/>
            <person name="Ohm R."/>
            <person name="Martin F."/>
            <person name="Silar P."/>
            <person name="Natvig D."/>
            <person name="Lalanne C."/>
            <person name="Gautier V."/>
            <person name="Ament-Velasquez S.L."/>
            <person name="Kruys A."/>
            <person name="Hutchinson M.I."/>
            <person name="Powell A.J."/>
            <person name="Barry K."/>
            <person name="Miller A.N."/>
            <person name="Grigoriev I.V."/>
            <person name="Debuchy R."/>
            <person name="Gladieux P."/>
            <person name="Thoren M.H."/>
            <person name="Johannesson H."/>
        </authorList>
    </citation>
    <scope>NUCLEOTIDE SEQUENCE</scope>
    <source>
        <strain evidence="4">CBS 118394</strain>
    </source>
</reference>
<dbReference type="InterPro" id="IPR036736">
    <property type="entry name" value="ACP-like_sf"/>
</dbReference>
<dbReference type="Pfam" id="PF00501">
    <property type="entry name" value="AMP-binding"/>
    <property type="match status" value="1"/>
</dbReference>
<reference evidence="4" key="1">
    <citation type="journal article" date="2023" name="Mol. Phylogenet. Evol.">
        <title>Genome-scale phylogeny and comparative genomics of the fungal order Sordariales.</title>
        <authorList>
            <person name="Hensen N."/>
            <person name="Bonometti L."/>
            <person name="Westerberg I."/>
            <person name="Brannstrom I.O."/>
            <person name="Guillou S."/>
            <person name="Cros-Aarteil S."/>
            <person name="Calhoun S."/>
            <person name="Haridas S."/>
            <person name="Kuo A."/>
            <person name="Mondo S."/>
            <person name="Pangilinan J."/>
            <person name="Riley R."/>
            <person name="LaButti K."/>
            <person name="Andreopoulos B."/>
            <person name="Lipzen A."/>
            <person name="Chen C."/>
            <person name="Yan M."/>
            <person name="Daum C."/>
            <person name="Ng V."/>
            <person name="Clum A."/>
            <person name="Steindorff A."/>
            <person name="Ohm R.A."/>
            <person name="Martin F."/>
            <person name="Silar P."/>
            <person name="Natvig D.O."/>
            <person name="Lalanne C."/>
            <person name="Gautier V."/>
            <person name="Ament-Velasquez S.L."/>
            <person name="Kruys A."/>
            <person name="Hutchinson M.I."/>
            <person name="Powell A.J."/>
            <person name="Barry K."/>
            <person name="Miller A.N."/>
            <person name="Grigoriev I.V."/>
            <person name="Debuchy R."/>
            <person name="Gladieux P."/>
            <person name="Hiltunen Thoren M."/>
            <person name="Johannesson H."/>
        </authorList>
    </citation>
    <scope>NUCLEOTIDE SEQUENCE</scope>
    <source>
        <strain evidence="4">CBS 118394</strain>
    </source>
</reference>
<sequence>MVDIVDARAATTPSREWVSVPRSHDPKDGWKVITYSQAANAINRVARKITDQGGAPYPPNSFPTVAYIGPNDARYLAFALGAVKAGYQALFISPRNSQEGQLNLFEQTNCHFIWFDKSLSGVVQPWLEERDMRAVIASPVDEWFPTKKVEPFPYDKTFEQAEWDPLLVLHTSGTTGFPKPVVAKQGMMAIGDRCHQPDVLEWKGRKFHFAEMARRTKTFFCPMPLYHAAGMYITLLLIHYWDTPVALGIGDRPISTDLTLECLRKADVDSVILPPAIVEEMAQSDDAIEVLSKLAYVGFGGGNLAPESGHRLVKKGVTLANFIAATECAPFPNYWQENEDLWQWFIINSDLFGCDWRKTDEEGVYEQVIVRKGKEPGFQGFFYTFPNNKEYSTKDLYRPHPTLEDHWIFHGRSDNIIVFSNGEKLNPVRIEAMVTAHPKVKGAIVVGTDKFLPALILEPIDYPKDEKEAKQFIDEVWPTVVKANRETVAHGQIGRQFIMLTEKNKPFLRAGKGTIQRKGTIRMYRDEIDKFYGNEGGLSTPVAPKLDLSSVDALTESIESLFEVSLNAPKLDSDTDFFSAGVDSMQVINASRLLRKALEAAGIHVSASAVATRVIYGNPTPKRLAEYLFSVVRKGGQDNATTKSMADTADIAQQEHAMRFLVDKYTRDMPPANPNKPPPQNTDQTVMITGTTGALGSFLLDQCIRSPRVKKVICLNRALEAQTRQAKTNHERGLSTDFHKAKFLHADLGRADLGLEKVVYNRLLSHVDRVIHNQWPVNWNMPVESFEPHIHGVRNLADFSAKAAKNVPIVFISSIATVDKWRDPSQAVPEKSLHDFDISNGGYGRSKLVSSLVLEKATEVSGVPTEIIRVGQIAGPSSEKGWWSRQEWLPSIIASSLHMGILPDSLGQMSTIDWTPMEGIAAMVLEVGGVTQDVDIKDVKGYFHGVNPKTIEWKELAPCIQHFYGERIKKVVGLDEWVDELEKSVATTEDVNKNPGIKLLDSYKLWAEAAKQGQKYVRMEMNRTKKYSPTMRTMGPITPALMENWCRQWHF</sequence>